<protein>
    <submittedName>
        <fullName evidence="1">Trichodiene oxygenase</fullName>
    </submittedName>
</protein>
<keyword evidence="2" id="KW-1185">Reference proteome</keyword>
<accession>A0ACC0D777</accession>
<comment type="caution">
    <text evidence="1">The sequence shown here is derived from an EMBL/GenBank/DDBJ whole genome shotgun (WGS) entry which is preliminary data.</text>
</comment>
<feature type="non-terminal residue" evidence="1">
    <location>
        <position position="509"/>
    </location>
</feature>
<name>A0ACC0D777_9PEZI</name>
<sequence>MSLMIMDSSSGQLPWRQITATAIVLYFACLATYRLFFHPLSRFPGPTLAALTRWYEAYYDVVRNGRYMFKIADLHREYGPIVRISPHELHINDADFFNQLYSQEGRWHKYDWAYDAFLTPGAAVLTVDHDVHKARRQPLNPFFSKAKVALRQDMMDRNTNKLCDRIQQFARANSMFNLGAAITAFTRDVATEFILNKTYNSLDQEDFHWGMTTIGRSSGAIWRITKHARWFGLAVMSIPKSLLAKIADDGTRSFFHYMEEMDQDTERLMEAAAHGKEPRTIVHGIMDSDLPPSEKVFSRLTREVSTVTGAGFETSASVLRLIFFHVFSNAEILGRLRAELAGLPRQSASDIAELKDLEKLPYLTAVLMEGLRLSPGVATRLARISPDRDLSYKEWRIPAGTPVSMTVLLMHLDEKIYPDPLRFNPDRWMDPDDRRRLERTFAPFQKGTRSCLGLNLAWAEMYIVLSALVRRFDFEFVGAEARDFECECDHFLIGTRSRSVLNTYATALD</sequence>
<reference evidence="1 2" key="1">
    <citation type="journal article" date="2022" name="New Phytol.">
        <title>Ecological generalism drives hyperdiversity of secondary metabolite gene clusters in xylarialean endophytes.</title>
        <authorList>
            <person name="Franco M.E.E."/>
            <person name="Wisecaver J.H."/>
            <person name="Arnold A.E."/>
            <person name="Ju Y.M."/>
            <person name="Slot J.C."/>
            <person name="Ahrendt S."/>
            <person name="Moore L.P."/>
            <person name="Eastman K.E."/>
            <person name="Scott K."/>
            <person name="Konkel Z."/>
            <person name="Mondo S.J."/>
            <person name="Kuo A."/>
            <person name="Hayes R.D."/>
            <person name="Haridas S."/>
            <person name="Andreopoulos B."/>
            <person name="Riley R."/>
            <person name="LaButti K."/>
            <person name="Pangilinan J."/>
            <person name="Lipzen A."/>
            <person name="Amirebrahimi M."/>
            <person name="Yan J."/>
            <person name="Adam C."/>
            <person name="Keymanesh K."/>
            <person name="Ng V."/>
            <person name="Louie K."/>
            <person name="Northen T."/>
            <person name="Drula E."/>
            <person name="Henrissat B."/>
            <person name="Hsieh H.M."/>
            <person name="Youens-Clark K."/>
            <person name="Lutzoni F."/>
            <person name="Miadlikowska J."/>
            <person name="Eastwood D.C."/>
            <person name="Hamelin R.C."/>
            <person name="Grigoriev I.V."/>
            <person name="U'Ren J.M."/>
        </authorList>
    </citation>
    <scope>NUCLEOTIDE SEQUENCE [LARGE SCALE GENOMIC DNA]</scope>
    <source>
        <strain evidence="1 2">ER1909</strain>
    </source>
</reference>
<evidence type="ECO:0000313" key="2">
    <source>
        <dbReference type="Proteomes" id="UP001497680"/>
    </source>
</evidence>
<organism evidence="1 2">
    <name type="scientific">Hypoxylon rubiginosum</name>
    <dbReference type="NCBI Taxonomy" id="110542"/>
    <lineage>
        <taxon>Eukaryota</taxon>
        <taxon>Fungi</taxon>
        <taxon>Dikarya</taxon>
        <taxon>Ascomycota</taxon>
        <taxon>Pezizomycotina</taxon>
        <taxon>Sordariomycetes</taxon>
        <taxon>Xylariomycetidae</taxon>
        <taxon>Xylariales</taxon>
        <taxon>Hypoxylaceae</taxon>
        <taxon>Hypoxylon</taxon>
    </lineage>
</organism>
<dbReference type="Proteomes" id="UP001497680">
    <property type="component" value="Unassembled WGS sequence"/>
</dbReference>
<dbReference type="EMBL" id="MU394301">
    <property type="protein sequence ID" value="KAI6088518.1"/>
    <property type="molecule type" value="Genomic_DNA"/>
</dbReference>
<gene>
    <name evidence="1" type="ORF">F4821DRAFT_233944</name>
</gene>
<evidence type="ECO:0000313" key="1">
    <source>
        <dbReference type="EMBL" id="KAI6088518.1"/>
    </source>
</evidence>
<proteinExistence type="predicted"/>